<evidence type="ECO:0000313" key="3">
    <source>
        <dbReference type="EMBL" id="QDU64866.1"/>
    </source>
</evidence>
<feature type="transmembrane region" description="Helical" evidence="1">
    <location>
        <begin position="423"/>
        <end position="441"/>
    </location>
</feature>
<feature type="transmembrane region" description="Helical" evidence="1">
    <location>
        <begin position="223"/>
        <end position="249"/>
    </location>
</feature>
<feature type="transmembrane region" description="Helical" evidence="1">
    <location>
        <begin position="352"/>
        <end position="371"/>
    </location>
</feature>
<name>A0A518BD07_9BACT</name>
<feature type="transmembrane region" description="Helical" evidence="1">
    <location>
        <begin position="302"/>
        <end position="320"/>
    </location>
</feature>
<keyword evidence="1" id="KW-0812">Transmembrane</keyword>
<feature type="transmembrane region" description="Helical" evidence="1">
    <location>
        <begin position="96"/>
        <end position="111"/>
    </location>
</feature>
<keyword evidence="1" id="KW-1133">Transmembrane helix</keyword>
<protein>
    <recommendedName>
        <fullName evidence="2">Glycosyltransferase RgtA/B/C/D-like domain-containing protein</fullName>
    </recommendedName>
</protein>
<evidence type="ECO:0000259" key="2">
    <source>
        <dbReference type="Pfam" id="PF13231"/>
    </source>
</evidence>
<dbReference type="RefSeq" id="WP_145263362.1">
    <property type="nucleotide sequence ID" value="NZ_CP036279.1"/>
</dbReference>
<gene>
    <name evidence="3" type="ORF">Pan216_57590</name>
</gene>
<dbReference type="Proteomes" id="UP000317093">
    <property type="component" value="Chromosome"/>
</dbReference>
<sequence>MSGPSPIWLKLPTARPYRSLVLLIAATLPAFYTWSYGSLTEAQAVWGLLGLDVLDGTWQVPEVPTSSVPPFFTWMCALVLSVPFGDPFLTLPTPSYLFGLLSICTLYWIVLEISNEATALLSCFLLTLNRFFLEQVQSGEPTTAVLFWSLLSFVFYLKHLAVDGELWSRWTFAGAFSFAGLLLSSGLFALWLPALGLLEFVCRQIREGDNMSEALTETRKAPTVWGGVAVVVGGFALAAPFLMGAGWHLSSYSPWPAPPTLDHLGSLPIELAMTMPATIVLSCVGLFLALRETLKRHARDGNAIPLLWVLLASLAFSTTAPTPATLLFTIAPLLILAVNTLGQIMTRQIRDYYVQLIFMLVAVVFIVAQNAALRSLPSWISAGPLNAGQKWHVHLGVDLLVLAAALLIWLYRLTSRSDRDRRWLFGSYVVGTVLLACLPTLSELNSARRSDDPWYQLSQRLHSYPNVDLLLFVGEPPSSQLLLTVRSLYPEAQRSQAPDRTQAESILKVTGDRPLVLMTDPLRAFQSPLPISKGGKTVTLTEIFGNDVVVAYAPLGAVETKPDGLSLSTK</sequence>
<feature type="transmembrane region" description="Helical" evidence="1">
    <location>
        <begin position="174"/>
        <end position="202"/>
    </location>
</feature>
<feature type="transmembrane region" description="Helical" evidence="1">
    <location>
        <begin position="269"/>
        <end position="290"/>
    </location>
</feature>
<organism evidence="3 4">
    <name type="scientific">Kolteria novifilia</name>
    <dbReference type="NCBI Taxonomy" id="2527975"/>
    <lineage>
        <taxon>Bacteria</taxon>
        <taxon>Pseudomonadati</taxon>
        <taxon>Planctomycetota</taxon>
        <taxon>Planctomycetia</taxon>
        <taxon>Kolteriales</taxon>
        <taxon>Kolteriaceae</taxon>
        <taxon>Kolteria</taxon>
    </lineage>
</organism>
<feature type="transmembrane region" description="Helical" evidence="1">
    <location>
        <begin position="326"/>
        <end position="345"/>
    </location>
</feature>
<evidence type="ECO:0000256" key="1">
    <source>
        <dbReference type="SAM" id="Phobius"/>
    </source>
</evidence>
<reference evidence="3 4" key="1">
    <citation type="submission" date="2019-02" db="EMBL/GenBank/DDBJ databases">
        <title>Deep-cultivation of Planctomycetes and their phenomic and genomic characterization uncovers novel biology.</title>
        <authorList>
            <person name="Wiegand S."/>
            <person name="Jogler M."/>
            <person name="Boedeker C."/>
            <person name="Pinto D."/>
            <person name="Vollmers J."/>
            <person name="Rivas-Marin E."/>
            <person name="Kohn T."/>
            <person name="Peeters S.H."/>
            <person name="Heuer A."/>
            <person name="Rast P."/>
            <person name="Oberbeckmann S."/>
            <person name="Bunk B."/>
            <person name="Jeske O."/>
            <person name="Meyerdierks A."/>
            <person name="Storesund J.E."/>
            <person name="Kallscheuer N."/>
            <person name="Luecker S."/>
            <person name="Lage O.M."/>
            <person name="Pohl T."/>
            <person name="Merkel B.J."/>
            <person name="Hornburger P."/>
            <person name="Mueller R.-W."/>
            <person name="Bruemmer F."/>
            <person name="Labrenz M."/>
            <person name="Spormann A.M."/>
            <person name="Op den Camp H."/>
            <person name="Overmann J."/>
            <person name="Amann R."/>
            <person name="Jetten M.S.M."/>
            <person name="Mascher T."/>
            <person name="Medema M.H."/>
            <person name="Devos D.P."/>
            <person name="Kaster A.-K."/>
            <person name="Ovreas L."/>
            <person name="Rohde M."/>
            <person name="Galperin M.Y."/>
            <person name="Jogler C."/>
        </authorList>
    </citation>
    <scope>NUCLEOTIDE SEQUENCE [LARGE SCALE GENOMIC DNA]</scope>
    <source>
        <strain evidence="3 4">Pan216</strain>
    </source>
</reference>
<feature type="transmembrane region" description="Helical" evidence="1">
    <location>
        <begin position="391"/>
        <end position="411"/>
    </location>
</feature>
<accession>A0A518BD07</accession>
<dbReference type="InterPro" id="IPR038731">
    <property type="entry name" value="RgtA/B/C-like"/>
</dbReference>
<dbReference type="EMBL" id="CP036279">
    <property type="protein sequence ID" value="QDU64866.1"/>
    <property type="molecule type" value="Genomic_DNA"/>
</dbReference>
<proteinExistence type="predicted"/>
<feature type="domain" description="Glycosyltransferase RgtA/B/C/D-like" evidence="2">
    <location>
        <begin position="68"/>
        <end position="196"/>
    </location>
</feature>
<dbReference type="AlphaFoldDB" id="A0A518BD07"/>
<keyword evidence="4" id="KW-1185">Reference proteome</keyword>
<dbReference type="Pfam" id="PF13231">
    <property type="entry name" value="PMT_2"/>
    <property type="match status" value="1"/>
</dbReference>
<keyword evidence="1" id="KW-0472">Membrane</keyword>
<evidence type="ECO:0000313" key="4">
    <source>
        <dbReference type="Proteomes" id="UP000317093"/>
    </source>
</evidence>
<feature type="transmembrane region" description="Helical" evidence="1">
    <location>
        <begin position="20"/>
        <end position="39"/>
    </location>
</feature>
<dbReference type="KEGG" id="knv:Pan216_57590"/>
<feature type="transmembrane region" description="Helical" evidence="1">
    <location>
        <begin position="145"/>
        <end position="162"/>
    </location>
</feature>